<gene>
    <name evidence="8" type="ORF">V1264_003101</name>
</gene>
<dbReference type="InterPro" id="IPR013525">
    <property type="entry name" value="ABC2_TM"/>
</dbReference>
<dbReference type="PANTHER" id="PTHR48041:SF63">
    <property type="entry name" value="EARLY GENE AT 23, ISOFORM C"/>
    <property type="match status" value="1"/>
</dbReference>
<feature type="transmembrane region" description="Helical" evidence="6">
    <location>
        <begin position="132"/>
        <end position="153"/>
    </location>
</feature>
<keyword evidence="4 6" id="KW-1133">Transmembrane helix</keyword>
<dbReference type="Pfam" id="PF01061">
    <property type="entry name" value="ABC2_membrane"/>
    <property type="match status" value="1"/>
</dbReference>
<keyword evidence="9" id="KW-1185">Reference proteome</keyword>
<comment type="subcellular location">
    <subcellularLocation>
        <location evidence="1">Membrane</location>
        <topology evidence="1">Multi-pass membrane protein</topology>
    </subcellularLocation>
</comment>
<feature type="transmembrane region" description="Helical" evidence="6">
    <location>
        <begin position="240"/>
        <end position="258"/>
    </location>
</feature>
<keyword evidence="5 6" id="KW-0472">Membrane</keyword>
<dbReference type="Proteomes" id="UP001374579">
    <property type="component" value="Unassembled WGS sequence"/>
</dbReference>
<feature type="transmembrane region" description="Helical" evidence="6">
    <location>
        <begin position="209"/>
        <end position="233"/>
    </location>
</feature>
<feature type="transmembrane region" description="Helical" evidence="6">
    <location>
        <begin position="101"/>
        <end position="120"/>
    </location>
</feature>
<feature type="transmembrane region" description="Helical" evidence="6">
    <location>
        <begin position="174"/>
        <end position="197"/>
    </location>
</feature>
<evidence type="ECO:0000256" key="5">
    <source>
        <dbReference type="ARBA" id="ARBA00023136"/>
    </source>
</evidence>
<evidence type="ECO:0000313" key="9">
    <source>
        <dbReference type="Proteomes" id="UP001374579"/>
    </source>
</evidence>
<evidence type="ECO:0000313" key="8">
    <source>
        <dbReference type="EMBL" id="KAK7098883.1"/>
    </source>
</evidence>
<keyword evidence="2" id="KW-0813">Transport</keyword>
<dbReference type="AlphaFoldDB" id="A0AAN9G7X7"/>
<proteinExistence type="predicted"/>
<sequence>MLHSFLRQNVKASEVLPSQQGVLKKSQPRCKVSQENGDTVNIEDTDDVHVSLVNIADSSAVEVAFEDPDPQPKWPTGWVTQYTQLTLRTFRESKTRIMSKLKIMESVLLCLLVSLVWFQLPRTEETLRDRMGALFFTIIHWGFTPLFDAVSSFPMERVVIHKERSAGWYRLSAYYLAKMTSELPLILVQPSIFVVVSYWCVGFNGVGPFFATVVVVMVNAVAGQSIGLLLGIACMDFRKAMTIATIAMMTIMLLGGFYTRNLPFWLDWIKYISVLHYSFHSVLVLEFTNAAPVQCTMSANTSQFSQCMQPNVTHIASEEVLKFYNVDLTFWHYFLPLFAFIVIFRVAGYLVLRFVYRPNSA</sequence>
<evidence type="ECO:0000256" key="2">
    <source>
        <dbReference type="ARBA" id="ARBA00022448"/>
    </source>
</evidence>
<dbReference type="EMBL" id="JBAMIC010000012">
    <property type="protein sequence ID" value="KAK7098883.1"/>
    <property type="molecule type" value="Genomic_DNA"/>
</dbReference>
<dbReference type="InterPro" id="IPR050352">
    <property type="entry name" value="ABCG_transporters"/>
</dbReference>
<evidence type="ECO:0000259" key="7">
    <source>
        <dbReference type="Pfam" id="PF01061"/>
    </source>
</evidence>
<dbReference type="GO" id="GO:0140359">
    <property type="term" value="F:ABC-type transporter activity"/>
    <property type="evidence" value="ECO:0007669"/>
    <property type="project" value="InterPro"/>
</dbReference>
<dbReference type="GO" id="GO:0005886">
    <property type="term" value="C:plasma membrane"/>
    <property type="evidence" value="ECO:0007669"/>
    <property type="project" value="TreeGrafter"/>
</dbReference>
<feature type="domain" description="ABC-2 type transporter transmembrane" evidence="7">
    <location>
        <begin position="81"/>
        <end position="287"/>
    </location>
</feature>
<accession>A0AAN9G7X7</accession>
<dbReference type="PANTHER" id="PTHR48041">
    <property type="entry name" value="ABC TRANSPORTER G FAMILY MEMBER 28"/>
    <property type="match status" value="1"/>
</dbReference>
<organism evidence="8 9">
    <name type="scientific">Littorina saxatilis</name>
    <dbReference type="NCBI Taxonomy" id="31220"/>
    <lineage>
        <taxon>Eukaryota</taxon>
        <taxon>Metazoa</taxon>
        <taxon>Spiralia</taxon>
        <taxon>Lophotrochozoa</taxon>
        <taxon>Mollusca</taxon>
        <taxon>Gastropoda</taxon>
        <taxon>Caenogastropoda</taxon>
        <taxon>Littorinimorpha</taxon>
        <taxon>Littorinoidea</taxon>
        <taxon>Littorinidae</taxon>
        <taxon>Littorina</taxon>
    </lineage>
</organism>
<evidence type="ECO:0000256" key="3">
    <source>
        <dbReference type="ARBA" id="ARBA00022692"/>
    </source>
</evidence>
<evidence type="ECO:0000256" key="6">
    <source>
        <dbReference type="SAM" id="Phobius"/>
    </source>
</evidence>
<protein>
    <recommendedName>
        <fullName evidence="7">ABC-2 type transporter transmembrane domain-containing protein</fullName>
    </recommendedName>
</protein>
<evidence type="ECO:0000256" key="1">
    <source>
        <dbReference type="ARBA" id="ARBA00004141"/>
    </source>
</evidence>
<feature type="transmembrane region" description="Helical" evidence="6">
    <location>
        <begin position="330"/>
        <end position="352"/>
    </location>
</feature>
<reference evidence="8 9" key="1">
    <citation type="submission" date="2024-02" db="EMBL/GenBank/DDBJ databases">
        <title>Chromosome-scale genome assembly of the rough periwinkle Littorina saxatilis.</title>
        <authorList>
            <person name="De Jode A."/>
            <person name="Faria R."/>
            <person name="Formenti G."/>
            <person name="Sims Y."/>
            <person name="Smith T.P."/>
            <person name="Tracey A."/>
            <person name="Wood J.M.D."/>
            <person name="Zagrodzka Z.B."/>
            <person name="Johannesson K."/>
            <person name="Butlin R.K."/>
            <person name="Leder E.H."/>
        </authorList>
    </citation>
    <scope>NUCLEOTIDE SEQUENCE [LARGE SCALE GENOMIC DNA]</scope>
    <source>
        <strain evidence="8">Snail1</strain>
        <tissue evidence="8">Muscle</tissue>
    </source>
</reference>
<keyword evidence="3 6" id="KW-0812">Transmembrane</keyword>
<name>A0AAN9G7X7_9CAEN</name>
<comment type="caution">
    <text evidence="8">The sequence shown here is derived from an EMBL/GenBank/DDBJ whole genome shotgun (WGS) entry which is preliminary data.</text>
</comment>
<evidence type="ECO:0000256" key="4">
    <source>
        <dbReference type="ARBA" id="ARBA00022989"/>
    </source>
</evidence>